<dbReference type="InterPro" id="IPR004556">
    <property type="entry name" value="HemK-like"/>
</dbReference>
<dbReference type="RefSeq" id="WP_129026393.1">
    <property type="nucleotide sequence ID" value="NZ_SDHY01000002.1"/>
</dbReference>
<comment type="caution">
    <text evidence="7">The sequence shown here is derived from an EMBL/GenBank/DDBJ whole genome shotgun (WGS) entry which is preliminary data.</text>
</comment>
<keyword evidence="3 7" id="KW-0808">Transferase</keyword>
<proteinExistence type="predicted"/>
<dbReference type="InterPro" id="IPR029063">
    <property type="entry name" value="SAM-dependent_MTases_sf"/>
</dbReference>
<evidence type="ECO:0000256" key="4">
    <source>
        <dbReference type="ARBA" id="ARBA00022691"/>
    </source>
</evidence>
<dbReference type="SUPFAM" id="SSF53335">
    <property type="entry name" value="S-adenosyl-L-methionine-dependent methyltransferases"/>
    <property type="match status" value="1"/>
</dbReference>
<gene>
    <name evidence="7" type="primary">prmC</name>
    <name evidence="7" type="ORF">ESB04_03795</name>
</gene>
<dbReference type="GO" id="GO:0102559">
    <property type="term" value="F:peptide chain release factor N(5)-glutamine methyltransferase activity"/>
    <property type="evidence" value="ECO:0007669"/>
    <property type="project" value="UniProtKB-EC"/>
</dbReference>
<dbReference type="EC" id="2.1.1.297" evidence="1"/>
<evidence type="ECO:0000256" key="1">
    <source>
        <dbReference type="ARBA" id="ARBA00012771"/>
    </source>
</evidence>
<dbReference type="GO" id="GO:0032259">
    <property type="term" value="P:methylation"/>
    <property type="evidence" value="ECO:0007669"/>
    <property type="project" value="UniProtKB-KW"/>
</dbReference>
<evidence type="ECO:0000256" key="2">
    <source>
        <dbReference type="ARBA" id="ARBA00022603"/>
    </source>
</evidence>
<evidence type="ECO:0000313" key="7">
    <source>
        <dbReference type="EMBL" id="RXK50783.1"/>
    </source>
</evidence>
<keyword evidence="2 7" id="KW-0489">Methyltransferase</keyword>
<dbReference type="InterPro" id="IPR007848">
    <property type="entry name" value="Small_mtfrase_dom"/>
</dbReference>
<dbReference type="PANTHER" id="PTHR18895">
    <property type="entry name" value="HEMK METHYLTRANSFERASE"/>
    <property type="match status" value="1"/>
</dbReference>
<keyword evidence="4" id="KW-0949">S-adenosyl-L-methionine</keyword>
<dbReference type="Proteomes" id="UP000289455">
    <property type="component" value="Unassembled WGS sequence"/>
</dbReference>
<dbReference type="NCBIfam" id="TIGR03534">
    <property type="entry name" value="RF_mod_PrmC"/>
    <property type="match status" value="1"/>
</dbReference>
<accession>A0A4Q1C0W9</accession>
<dbReference type="InterPro" id="IPR019874">
    <property type="entry name" value="RF_methyltr_PrmC"/>
</dbReference>
<evidence type="ECO:0000259" key="6">
    <source>
        <dbReference type="Pfam" id="PF05175"/>
    </source>
</evidence>
<dbReference type="Gene3D" id="3.40.50.150">
    <property type="entry name" value="Vaccinia Virus protein VP39"/>
    <property type="match status" value="1"/>
</dbReference>
<dbReference type="Gene3D" id="1.10.8.10">
    <property type="entry name" value="DNA helicase RuvA subunit, C-terminal domain"/>
    <property type="match status" value="1"/>
</dbReference>
<comment type="catalytic activity">
    <reaction evidence="5">
        <text>L-glutaminyl-[peptide chain release factor] + S-adenosyl-L-methionine = N(5)-methyl-L-glutaminyl-[peptide chain release factor] + S-adenosyl-L-homocysteine + H(+)</text>
        <dbReference type="Rhea" id="RHEA:42896"/>
        <dbReference type="Rhea" id="RHEA-COMP:10271"/>
        <dbReference type="Rhea" id="RHEA-COMP:10272"/>
        <dbReference type="ChEBI" id="CHEBI:15378"/>
        <dbReference type="ChEBI" id="CHEBI:30011"/>
        <dbReference type="ChEBI" id="CHEBI:57856"/>
        <dbReference type="ChEBI" id="CHEBI:59789"/>
        <dbReference type="ChEBI" id="CHEBI:61891"/>
        <dbReference type="EC" id="2.1.1.297"/>
    </reaction>
</comment>
<dbReference type="AlphaFoldDB" id="A0A4Q1C0W9"/>
<keyword evidence="8" id="KW-1185">Reference proteome</keyword>
<sequence length="284" mass="32111">MPVLAADLVRQVQVRIQGLYSPQEAESIAYFFVEMSTGASRMDCLLGKEVEPVEDWESSLGRLAENEPVQYVLGKSWFRDRIFYLNRHTLIPRPETEELVDLALDKLTTLNPPYRVLDVGTGSGCIAISLAKEAAQANVSAWEISPDAKAQAEENANRLGAQVQFELQDVFQWSHRNSSEPWDMIVSNPPYVKLSEAASMENHVKSFEPGLALFVPDANPLIFYHVLERMATKHLNIGGWLIVEINQLFGAETAALFDNERWKNVELKQDFHGKDRFLMAQKAF</sequence>
<reference evidence="7 8" key="1">
    <citation type="submission" date="2019-01" db="EMBL/GenBank/DDBJ databases">
        <title>Cytophagaceae bacterium strain CAR-16.</title>
        <authorList>
            <person name="Chen W.-M."/>
        </authorList>
    </citation>
    <scope>NUCLEOTIDE SEQUENCE [LARGE SCALE GENOMIC DNA]</scope>
    <source>
        <strain evidence="7 8">CAR-16</strain>
    </source>
</reference>
<dbReference type="EMBL" id="SDHY01000002">
    <property type="protein sequence ID" value="RXK50783.1"/>
    <property type="molecule type" value="Genomic_DNA"/>
</dbReference>
<name>A0A4Q1C0W9_9BACT</name>
<feature type="domain" description="Methyltransferase small" evidence="6">
    <location>
        <begin position="113"/>
        <end position="195"/>
    </location>
</feature>
<dbReference type="InterPro" id="IPR050320">
    <property type="entry name" value="N5-glutamine_MTase"/>
</dbReference>
<evidence type="ECO:0000313" key="8">
    <source>
        <dbReference type="Proteomes" id="UP000289455"/>
    </source>
</evidence>
<dbReference type="GO" id="GO:0003676">
    <property type="term" value="F:nucleic acid binding"/>
    <property type="evidence" value="ECO:0007669"/>
    <property type="project" value="InterPro"/>
</dbReference>
<dbReference type="OrthoDB" id="9800643at2"/>
<evidence type="ECO:0000256" key="5">
    <source>
        <dbReference type="ARBA" id="ARBA00048391"/>
    </source>
</evidence>
<dbReference type="CDD" id="cd02440">
    <property type="entry name" value="AdoMet_MTases"/>
    <property type="match status" value="1"/>
</dbReference>
<dbReference type="PROSITE" id="PS00092">
    <property type="entry name" value="N6_MTASE"/>
    <property type="match status" value="1"/>
</dbReference>
<dbReference type="NCBIfam" id="TIGR00536">
    <property type="entry name" value="hemK_fam"/>
    <property type="match status" value="1"/>
</dbReference>
<dbReference type="PANTHER" id="PTHR18895:SF74">
    <property type="entry name" value="MTRF1L RELEASE FACTOR GLUTAMINE METHYLTRANSFERASE"/>
    <property type="match status" value="1"/>
</dbReference>
<protein>
    <recommendedName>
        <fullName evidence="1">peptide chain release factor N(5)-glutamine methyltransferase</fullName>
        <ecNumber evidence="1">2.1.1.297</ecNumber>
    </recommendedName>
</protein>
<evidence type="ECO:0000256" key="3">
    <source>
        <dbReference type="ARBA" id="ARBA00022679"/>
    </source>
</evidence>
<dbReference type="InterPro" id="IPR002052">
    <property type="entry name" value="DNA_methylase_N6_adenine_CS"/>
</dbReference>
<dbReference type="Pfam" id="PF05175">
    <property type="entry name" value="MTS"/>
    <property type="match status" value="1"/>
</dbReference>
<organism evidence="7 8">
    <name type="scientific">Aquirufa rosea</name>
    <dbReference type="NCBI Taxonomy" id="2509241"/>
    <lineage>
        <taxon>Bacteria</taxon>
        <taxon>Pseudomonadati</taxon>
        <taxon>Bacteroidota</taxon>
        <taxon>Cytophagia</taxon>
        <taxon>Cytophagales</taxon>
        <taxon>Flectobacillaceae</taxon>
        <taxon>Aquirufa</taxon>
    </lineage>
</organism>